<dbReference type="SUPFAM" id="SSF52075">
    <property type="entry name" value="Outer arm dynein light chain 1"/>
    <property type="match status" value="1"/>
</dbReference>
<protein>
    <submittedName>
        <fullName evidence="6">Leucine-rich repeat serine/threonine-protein kinase 2</fullName>
    </submittedName>
</protein>
<dbReference type="Gene3D" id="3.80.10.10">
    <property type="entry name" value="Ribonuclease Inhibitor"/>
    <property type="match status" value="1"/>
</dbReference>
<keyword evidence="6" id="KW-0418">Kinase</keyword>
<dbReference type="PANTHER" id="PTHR24373">
    <property type="entry name" value="SLIT RELATED LEUCINE-RICH REPEAT NEURONAL PROTEIN"/>
    <property type="match status" value="1"/>
</dbReference>
<keyword evidence="1" id="KW-0433">Leucine-rich repeat</keyword>
<dbReference type="InterPro" id="IPR050328">
    <property type="entry name" value="Dev_Immune_Receptor"/>
</dbReference>
<dbReference type="InterPro" id="IPR003591">
    <property type="entry name" value="Leu-rich_rpt_typical-subtyp"/>
</dbReference>
<accession>A0A8D7ZUT3</accession>
<dbReference type="EMBL" id="HBUE01003825">
    <property type="protein sequence ID" value="CAG6444916.1"/>
    <property type="molecule type" value="Transcribed_RNA"/>
</dbReference>
<dbReference type="SMART" id="SM00369">
    <property type="entry name" value="LRR_TYP"/>
    <property type="match status" value="3"/>
</dbReference>
<dbReference type="InterPro" id="IPR001611">
    <property type="entry name" value="Leu-rich_rpt"/>
</dbReference>
<dbReference type="GO" id="GO:0016301">
    <property type="term" value="F:kinase activity"/>
    <property type="evidence" value="ECO:0007669"/>
    <property type="project" value="UniProtKB-KW"/>
</dbReference>
<dbReference type="PANTHER" id="PTHR24373:SF275">
    <property type="entry name" value="TIR DOMAIN-CONTAINING PROTEIN"/>
    <property type="match status" value="1"/>
</dbReference>
<evidence type="ECO:0000313" key="6">
    <source>
        <dbReference type="EMBL" id="CAG6444916.1"/>
    </source>
</evidence>
<reference evidence="6" key="1">
    <citation type="submission" date="2021-05" db="EMBL/GenBank/DDBJ databases">
        <authorList>
            <person name="Alioto T."/>
            <person name="Alioto T."/>
            <person name="Gomez Garrido J."/>
        </authorList>
    </citation>
    <scope>NUCLEOTIDE SEQUENCE</scope>
</reference>
<evidence type="ECO:0000256" key="3">
    <source>
        <dbReference type="ARBA" id="ARBA00022737"/>
    </source>
</evidence>
<evidence type="ECO:0000256" key="2">
    <source>
        <dbReference type="ARBA" id="ARBA00022729"/>
    </source>
</evidence>
<keyword evidence="4" id="KW-0472">Membrane</keyword>
<feature type="transmembrane region" description="Helical" evidence="4">
    <location>
        <begin position="313"/>
        <end position="333"/>
    </location>
</feature>
<keyword evidence="6" id="KW-0808">Transferase</keyword>
<evidence type="ECO:0000256" key="4">
    <source>
        <dbReference type="SAM" id="Phobius"/>
    </source>
</evidence>
<dbReference type="Pfam" id="PF00560">
    <property type="entry name" value="LRR_1"/>
    <property type="match status" value="1"/>
</dbReference>
<dbReference type="InterPro" id="IPR032675">
    <property type="entry name" value="LRR_dom_sf"/>
</dbReference>
<sequence length="338" mass="38163">MKEILLTFLLITASHASRVVREHRCISPAGEDMCILQEVFYNRSTTDSVFPQNYSHIHIGSDTTRTFQSLVPLLDGQLFRELGEPQALELINVKLKTLEIPRKLVLGNFVDNSLREFWLEPGEMAPALSYLDLSRNEVSNLTNISSLVNLESLYLVGNDIEHIAPNTFAGLTKLKMLNLNHNDLKMIHGADLPTSLIWIRLASNSLESLDAAELKLPLLEYMDISNNHLTTLNGAELIMDKPNLREVLFGGNRFDLAMVQKVTELFQRHNVSYTLLDDTEDNEFMHCDHRSTLVNGVCVQRDQIPNSWLKSTGLSVLTVLVAALFGMVVRWVFLAMSK</sequence>
<keyword evidence="4" id="KW-1133">Transmembrane helix</keyword>
<name>A0A8D7ZUT3_CULPI</name>
<feature type="signal peptide" evidence="5">
    <location>
        <begin position="1"/>
        <end position="16"/>
    </location>
</feature>
<keyword evidence="4" id="KW-0812">Transmembrane</keyword>
<keyword evidence="3" id="KW-0677">Repeat</keyword>
<organism evidence="6">
    <name type="scientific">Culex pipiens</name>
    <name type="common">House mosquito</name>
    <dbReference type="NCBI Taxonomy" id="7175"/>
    <lineage>
        <taxon>Eukaryota</taxon>
        <taxon>Metazoa</taxon>
        <taxon>Ecdysozoa</taxon>
        <taxon>Arthropoda</taxon>
        <taxon>Hexapoda</taxon>
        <taxon>Insecta</taxon>
        <taxon>Pterygota</taxon>
        <taxon>Neoptera</taxon>
        <taxon>Endopterygota</taxon>
        <taxon>Diptera</taxon>
        <taxon>Nematocera</taxon>
        <taxon>Culicoidea</taxon>
        <taxon>Culicidae</taxon>
        <taxon>Culicinae</taxon>
        <taxon>Culicini</taxon>
        <taxon>Culex</taxon>
        <taxon>Culex</taxon>
    </lineage>
</organism>
<dbReference type="AlphaFoldDB" id="A0A8D7ZUT3"/>
<keyword evidence="2 5" id="KW-0732">Signal</keyword>
<proteinExistence type="predicted"/>
<evidence type="ECO:0000256" key="1">
    <source>
        <dbReference type="ARBA" id="ARBA00022614"/>
    </source>
</evidence>
<dbReference type="PROSITE" id="PS51450">
    <property type="entry name" value="LRR"/>
    <property type="match status" value="2"/>
</dbReference>
<evidence type="ECO:0000256" key="5">
    <source>
        <dbReference type="SAM" id="SignalP"/>
    </source>
</evidence>
<feature type="chain" id="PRO_5034283687" evidence="5">
    <location>
        <begin position="17"/>
        <end position="338"/>
    </location>
</feature>
<dbReference type="PRINTS" id="PR00019">
    <property type="entry name" value="LEURICHRPT"/>
</dbReference>